<protein>
    <submittedName>
        <fullName evidence="6">FMNH2-dependent methanesulfonate sulfonatase</fullName>
    </submittedName>
</protein>
<dbReference type="InterPro" id="IPR050172">
    <property type="entry name" value="SsuD_RutA_monooxygenase"/>
</dbReference>
<evidence type="ECO:0000256" key="1">
    <source>
        <dbReference type="ARBA" id="ARBA00022630"/>
    </source>
</evidence>
<comment type="caution">
    <text evidence="6">The sequence shown here is derived from an EMBL/GenBank/DDBJ whole genome shotgun (WGS) entry which is preliminary data.</text>
</comment>
<reference evidence="7 9" key="2">
    <citation type="submission" date="2018-08" db="EMBL/GenBank/DDBJ databases">
        <title>Recombination of ecologically and evolutionarily significant loci maintains genetic cohesion in the Pseudomonas syringae species complex.</title>
        <authorList>
            <person name="Dillon M."/>
            <person name="Thakur S."/>
            <person name="Almeida R.N.D."/>
            <person name="Weir B.S."/>
            <person name="Guttman D.S."/>
        </authorList>
    </citation>
    <scope>NUCLEOTIDE SEQUENCE [LARGE SCALE GENOMIC DNA]</scope>
    <source>
        <strain evidence="7 9">ICMP 2821</strain>
    </source>
</reference>
<organism evidence="6 8">
    <name type="scientific">Pseudomonas cannabina</name>
    <dbReference type="NCBI Taxonomy" id="86840"/>
    <lineage>
        <taxon>Bacteria</taxon>
        <taxon>Pseudomonadati</taxon>
        <taxon>Pseudomonadota</taxon>
        <taxon>Gammaproteobacteria</taxon>
        <taxon>Pseudomonadales</taxon>
        <taxon>Pseudomonadaceae</taxon>
        <taxon>Pseudomonas</taxon>
    </lineage>
</organism>
<evidence type="ECO:0000256" key="4">
    <source>
        <dbReference type="ARBA" id="ARBA00023033"/>
    </source>
</evidence>
<dbReference type="GO" id="GO:0046306">
    <property type="term" value="P:alkanesulfonate catabolic process"/>
    <property type="evidence" value="ECO:0007669"/>
    <property type="project" value="TreeGrafter"/>
</dbReference>
<dbReference type="InterPro" id="IPR011251">
    <property type="entry name" value="Luciferase-like_dom"/>
</dbReference>
<proteinExistence type="predicted"/>
<evidence type="ECO:0000313" key="8">
    <source>
        <dbReference type="Proteomes" id="UP000050564"/>
    </source>
</evidence>
<keyword evidence="2" id="KW-0288">FMN</keyword>
<feature type="domain" description="Luciferase-like" evidence="5">
    <location>
        <begin position="40"/>
        <end position="350"/>
    </location>
</feature>
<keyword evidence="4" id="KW-0503">Monooxygenase</keyword>
<dbReference type="Proteomes" id="UP000281372">
    <property type="component" value="Unassembled WGS sequence"/>
</dbReference>
<dbReference type="EMBL" id="LJPX01000596">
    <property type="protein sequence ID" value="KPW65250.1"/>
    <property type="molecule type" value="Genomic_DNA"/>
</dbReference>
<evidence type="ECO:0000259" key="5">
    <source>
        <dbReference type="Pfam" id="PF00296"/>
    </source>
</evidence>
<dbReference type="SUPFAM" id="SSF51679">
    <property type="entry name" value="Bacterial luciferase-like"/>
    <property type="match status" value="1"/>
</dbReference>
<dbReference type="AlphaFoldDB" id="A0A0P9KIW3"/>
<sequence length="390" mass="42763">MEFHSTCRLPLWCFSTRSNGPQPLAGVFMSIEFIGYIATQPGSEIHPRSGATIQPDYVQKVARAHEDAGFDRALIAYHSNSPDSTLVAAQAASVTSKLKFLVAHRPGFISPTVAARQFATLDVFNGGRTAVHIITGGDDKELRADGSHIGKDERYARSDEYLSVVRQEWTSDTPFDHQGTYYQFEGAHSLVKSPQQPHIPLYFGGSSAAAIAVAGKHADVYALWGETYEQVRDVVKQVRAEAARHGRTIRFSLSLRPILADTEEQAWARADSILEQAKALADSNGFVRREPPNEGSRRLLAAAAQGSRLDKRLWTGIAGLLGAQGNSTSLVGTPEQVAEALLDYYDLGITTFLIRGFDPLEDAIDYGKKLIPLTRQLVAQREQQAREQVA</sequence>
<evidence type="ECO:0000313" key="6">
    <source>
        <dbReference type="EMBL" id="KPW65250.1"/>
    </source>
</evidence>
<dbReference type="PANTHER" id="PTHR42847:SF9">
    <property type="entry name" value="BLL6451 PROTEIN"/>
    <property type="match status" value="1"/>
</dbReference>
<gene>
    <name evidence="6" type="ORF">ALO81_04654</name>
    <name evidence="7" type="ORF">ALQ64_05343</name>
</gene>
<dbReference type="EMBL" id="RBOW01000968">
    <property type="protein sequence ID" value="RMN18324.1"/>
    <property type="molecule type" value="Genomic_DNA"/>
</dbReference>
<dbReference type="Pfam" id="PF00296">
    <property type="entry name" value="Bac_luciferase"/>
    <property type="match status" value="1"/>
</dbReference>
<evidence type="ECO:0000313" key="9">
    <source>
        <dbReference type="Proteomes" id="UP000281372"/>
    </source>
</evidence>
<dbReference type="InterPro" id="IPR036661">
    <property type="entry name" value="Luciferase-like_sf"/>
</dbReference>
<reference evidence="6 8" key="1">
    <citation type="submission" date="2015-09" db="EMBL/GenBank/DDBJ databases">
        <title>Genome announcement of multiple Pseudomonas syringae strains.</title>
        <authorList>
            <person name="Thakur S."/>
            <person name="Wang P.W."/>
            <person name="Gong Y."/>
            <person name="Weir B.S."/>
            <person name="Guttman D.S."/>
        </authorList>
    </citation>
    <scope>NUCLEOTIDE SEQUENCE [LARGE SCALE GENOMIC DNA]</scope>
    <source>
        <strain evidence="6 8">ICMP2823</strain>
    </source>
</reference>
<dbReference type="Gene3D" id="3.20.20.30">
    <property type="entry name" value="Luciferase-like domain"/>
    <property type="match status" value="1"/>
</dbReference>
<evidence type="ECO:0000256" key="3">
    <source>
        <dbReference type="ARBA" id="ARBA00023002"/>
    </source>
</evidence>
<dbReference type="FunFam" id="3.20.20.30:FF:000012">
    <property type="entry name" value="Alkanesulfonate monooxygenase"/>
    <property type="match status" value="1"/>
</dbReference>
<evidence type="ECO:0000256" key="2">
    <source>
        <dbReference type="ARBA" id="ARBA00022643"/>
    </source>
</evidence>
<evidence type="ECO:0000313" key="7">
    <source>
        <dbReference type="EMBL" id="RMN18324.1"/>
    </source>
</evidence>
<dbReference type="Proteomes" id="UP000050564">
    <property type="component" value="Unassembled WGS sequence"/>
</dbReference>
<dbReference type="PATRIC" id="fig|86840.3.peg.2316"/>
<dbReference type="PANTHER" id="PTHR42847">
    <property type="entry name" value="ALKANESULFONATE MONOOXYGENASE"/>
    <property type="match status" value="1"/>
</dbReference>
<dbReference type="GO" id="GO:0008726">
    <property type="term" value="F:alkanesulfonate monooxygenase activity"/>
    <property type="evidence" value="ECO:0007669"/>
    <property type="project" value="TreeGrafter"/>
</dbReference>
<accession>A0A0P9KIW3</accession>
<dbReference type="CDD" id="cd01094">
    <property type="entry name" value="Alkanesulfonate_monoxygenase"/>
    <property type="match status" value="1"/>
</dbReference>
<keyword evidence="3" id="KW-0560">Oxidoreductase</keyword>
<name>A0A0P9KIW3_PSECA</name>
<keyword evidence="1" id="KW-0285">Flavoprotein</keyword>